<dbReference type="Gene3D" id="3.40.50.300">
    <property type="entry name" value="P-loop containing nucleotide triphosphate hydrolases"/>
    <property type="match status" value="1"/>
</dbReference>
<dbReference type="InterPro" id="IPR027417">
    <property type="entry name" value="P-loop_NTPase"/>
</dbReference>
<dbReference type="EMBL" id="JAQQWE010000001">
    <property type="protein sequence ID" value="KAK7967931.1"/>
    <property type="molecule type" value="Genomic_DNA"/>
</dbReference>
<evidence type="ECO:0000256" key="1">
    <source>
        <dbReference type="ARBA" id="ARBA00022737"/>
    </source>
</evidence>
<reference evidence="4 5" key="1">
    <citation type="submission" date="2023-01" db="EMBL/GenBank/DDBJ databases">
        <title>Analysis of 21 Apiospora genomes using comparative genomics revels a genus with tremendous synthesis potential of carbohydrate active enzymes and secondary metabolites.</title>
        <authorList>
            <person name="Sorensen T."/>
        </authorList>
    </citation>
    <scope>NUCLEOTIDE SEQUENCE [LARGE SCALE GENOMIC DNA]</scope>
    <source>
        <strain evidence="4 5">CBS 24483</strain>
    </source>
</reference>
<accession>A0ABR1QYZ3</accession>
<evidence type="ECO:0000313" key="5">
    <source>
        <dbReference type="Proteomes" id="UP001391051"/>
    </source>
</evidence>
<evidence type="ECO:0000259" key="3">
    <source>
        <dbReference type="Pfam" id="PF24883"/>
    </source>
</evidence>
<dbReference type="InterPro" id="IPR056884">
    <property type="entry name" value="NPHP3-like_N"/>
</dbReference>
<dbReference type="Pfam" id="PF24883">
    <property type="entry name" value="NPHP3_N"/>
    <property type="match status" value="1"/>
</dbReference>
<keyword evidence="1" id="KW-0677">Repeat</keyword>
<comment type="caution">
    <text evidence="4">The sequence shown here is derived from an EMBL/GenBank/DDBJ whole genome shotgun (WGS) entry which is preliminary data.</text>
</comment>
<dbReference type="SUPFAM" id="SSF52540">
    <property type="entry name" value="P-loop containing nucleoside triphosphate hydrolases"/>
    <property type="match status" value="1"/>
</dbReference>
<feature type="compositionally biased region" description="Basic and acidic residues" evidence="2">
    <location>
        <begin position="164"/>
        <end position="180"/>
    </location>
</feature>
<feature type="region of interest" description="Disordered" evidence="2">
    <location>
        <begin position="1"/>
        <end position="20"/>
    </location>
</feature>
<gene>
    <name evidence="4" type="ORF">PG986_002208</name>
</gene>
<sequence length="673" mass="76359">MHPLSLPAFPLPPPPPLPTRRRGAVVTDQFTIEYSLRLAAWFLGLVECDRCRHTRPTGRIGPRPSSKHEWEGATTSAAARRAGRRRNQYRTLCLSLPQALGLIPARKEPAQRLGKYAASLFSSVSDPLQLGTWEEPADDPNTNAKLISSIASEYLPTKLSNGASKKEREVSPVHPMGPREERWRVSGHSETLWFHGIPGAGKAKLSTRVVDAAVSEAVESYGLVVLRPKSRGPPRSWAVGIVHDEYRKHQAKGFAADMTFHERTELLGRLASLYQKVFLVVDGLDECDRTTRRSFMDTLESVRISSTSTVKVLVASRDDGDIKTRYEATSNLLISASDNQEDIERFVLAQIDASTWRDNPKMHTVLDEVIDTFKTKSQGMFLWASLHIRDLLELQRPTDIRLYLKQLPEGLRKTYDQIFAKWLMCSWRPLRPEELLVLVCQDSDTDLSFKTDITPQYLLEAYHNLIVVTTPGKSIQEKETAGWTRLNLPPPSRSFCRFAHLSVQEYFESNHWNMEKCNSLATQACMHLLATPSFMKLQESWQRIEFDPRKYDQICEELPVSNQRRCSVHTNWGVIAYLHGWFLHATSCGTLYHEVSRLIGTFVGRPYDASEAYKNWLHAMDPLFYQSYRGHHAPHLPGAMMDLLKPVSMAALGCVACGLVELVEDWIHEGIRD</sequence>
<keyword evidence="5" id="KW-1185">Reference proteome</keyword>
<evidence type="ECO:0000313" key="4">
    <source>
        <dbReference type="EMBL" id="KAK7967931.1"/>
    </source>
</evidence>
<dbReference type="PANTHER" id="PTHR10039">
    <property type="entry name" value="AMELOGENIN"/>
    <property type="match status" value="1"/>
</dbReference>
<feature type="region of interest" description="Disordered" evidence="2">
    <location>
        <begin position="161"/>
        <end position="180"/>
    </location>
</feature>
<protein>
    <recommendedName>
        <fullName evidence="3">Nephrocystin 3-like N-terminal domain-containing protein</fullName>
    </recommendedName>
</protein>
<dbReference type="RefSeq" id="XP_066707323.1">
    <property type="nucleotide sequence ID" value="XM_066838430.1"/>
</dbReference>
<dbReference type="GeneID" id="92071492"/>
<dbReference type="Proteomes" id="UP001391051">
    <property type="component" value="Unassembled WGS sequence"/>
</dbReference>
<feature type="domain" description="Nephrocystin 3-like N-terminal" evidence="3">
    <location>
        <begin position="255"/>
        <end position="317"/>
    </location>
</feature>
<name>A0ABR1QYZ3_9PEZI</name>
<feature type="compositionally biased region" description="Pro residues" evidence="2">
    <location>
        <begin position="9"/>
        <end position="18"/>
    </location>
</feature>
<organism evidence="4 5">
    <name type="scientific">Apiospora aurea</name>
    <dbReference type="NCBI Taxonomy" id="335848"/>
    <lineage>
        <taxon>Eukaryota</taxon>
        <taxon>Fungi</taxon>
        <taxon>Dikarya</taxon>
        <taxon>Ascomycota</taxon>
        <taxon>Pezizomycotina</taxon>
        <taxon>Sordariomycetes</taxon>
        <taxon>Xylariomycetidae</taxon>
        <taxon>Amphisphaeriales</taxon>
        <taxon>Apiosporaceae</taxon>
        <taxon>Apiospora</taxon>
    </lineage>
</organism>
<evidence type="ECO:0000256" key="2">
    <source>
        <dbReference type="SAM" id="MobiDB-lite"/>
    </source>
</evidence>
<proteinExistence type="predicted"/>